<dbReference type="Proteomes" id="UP000695007">
    <property type="component" value="Unplaced"/>
</dbReference>
<dbReference type="SMART" id="SM00969">
    <property type="entry name" value="SOCS_box"/>
    <property type="match status" value="1"/>
</dbReference>
<organism evidence="5 6">
    <name type="scientific">Ceratosolen solmsi marchali</name>
    <dbReference type="NCBI Taxonomy" id="326594"/>
    <lineage>
        <taxon>Eukaryota</taxon>
        <taxon>Metazoa</taxon>
        <taxon>Ecdysozoa</taxon>
        <taxon>Arthropoda</taxon>
        <taxon>Hexapoda</taxon>
        <taxon>Insecta</taxon>
        <taxon>Pterygota</taxon>
        <taxon>Neoptera</taxon>
        <taxon>Endopterygota</taxon>
        <taxon>Hymenoptera</taxon>
        <taxon>Apocrita</taxon>
        <taxon>Proctotrupomorpha</taxon>
        <taxon>Chalcidoidea</taxon>
        <taxon>Agaonidae</taxon>
        <taxon>Agaoninae</taxon>
        <taxon>Ceratosolen</taxon>
    </lineage>
</organism>
<feature type="repeat" description="ANK" evidence="3">
    <location>
        <begin position="357"/>
        <end position="389"/>
    </location>
</feature>
<dbReference type="PROSITE" id="PS50088">
    <property type="entry name" value="ANK_REPEAT"/>
    <property type="match status" value="6"/>
</dbReference>
<dbReference type="RefSeq" id="XP_011499216.1">
    <property type="nucleotide sequence ID" value="XM_011500914.1"/>
</dbReference>
<accession>A0AAJ7DWR2</accession>
<evidence type="ECO:0000313" key="6">
    <source>
        <dbReference type="RefSeq" id="XP_011499216.1"/>
    </source>
</evidence>
<dbReference type="Pfam" id="PF00023">
    <property type="entry name" value="Ank"/>
    <property type="match status" value="1"/>
</dbReference>
<dbReference type="AlphaFoldDB" id="A0AAJ7DWR2"/>
<keyword evidence="2 3" id="KW-0040">ANK repeat</keyword>
<dbReference type="PROSITE" id="PS50297">
    <property type="entry name" value="ANK_REP_REGION"/>
    <property type="match status" value="4"/>
</dbReference>
<dbReference type="Pfam" id="PF07525">
    <property type="entry name" value="SOCS_box"/>
    <property type="match status" value="1"/>
</dbReference>
<feature type="repeat" description="ANK" evidence="3">
    <location>
        <begin position="427"/>
        <end position="459"/>
    </location>
</feature>
<dbReference type="SUPFAM" id="SSF48403">
    <property type="entry name" value="Ankyrin repeat"/>
    <property type="match status" value="2"/>
</dbReference>
<dbReference type="PANTHER" id="PTHR24198">
    <property type="entry name" value="ANKYRIN REPEAT AND PROTEIN KINASE DOMAIN-CONTAINING PROTEIN"/>
    <property type="match status" value="1"/>
</dbReference>
<protein>
    <submittedName>
        <fullName evidence="6">Serine/threonine-protein phosphatase 6 regulatory ankyrin repeat subunit C-like isoform X1</fullName>
    </submittedName>
</protein>
<sequence length="598" mass="66618">MSAIIINRQSITAHQLIRDNVQQLSSASSVRRPRPFSWAMRTQLRSSISLCYFQQQQSAQEALNRTGQRDEKASAYERSRSRRHTLKHRIILNMPTECTVNPLQRELADSIIRMQPLDEIRILLACGAKPNEPVTQGLRPLHYAVWQRYSDAVQLLLVRGADVDATDECGYSALHLAAEHGYHDLVKLLLKCGAKVDHREDTSEPFPRTTLCDEPLRLALRNHHIDVARTLLEAGANPNKRYFFGSEINLVSPLDLECIELLLAFGAYPNSRDRAGLTPLMKAVRLPQKVLAFEKWYRDAFPMIGGPADVLLGSDRHRDIAIHRQGEGRTLELGIASVLLLLSYGANVNAMADARHDFRTVLHYAILGGDLDVITLLLKQGANLDLGSDYQKPTALDLAILKGDPAIVEMFLESGANVNATSPIIGSPLHVACADNIPNRLDILNMLLERGADPNLVIRSEEGLSLRPVLAEYVASNENPSVEVVSLLLKYGARVVIKTQFRDPHGILNSLQHAADKPRLLQALLDAAESFDPCMIRRSSSLTAAQKALVMQAARTPLPLIHQARLIVRKLCGTKLTKIVTRLQLPHSLHRYLLYDFC</sequence>
<evidence type="ECO:0000313" key="5">
    <source>
        <dbReference type="Proteomes" id="UP000695007"/>
    </source>
</evidence>
<evidence type="ECO:0000256" key="1">
    <source>
        <dbReference type="ARBA" id="ARBA00022737"/>
    </source>
</evidence>
<feature type="repeat" description="ANK" evidence="3">
    <location>
        <begin position="391"/>
        <end position="423"/>
    </location>
</feature>
<feature type="repeat" description="ANK" evidence="3">
    <location>
        <begin position="169"/>
        <end position="201"/>
    </location>
</feature>
<dbReference type="PANTHER" id="PTHR24198:SF165">
    <property type="entry name" value="ANKYRIN REPEAT-CONTAINING PROTEIN-RELATED"/>
    <property type="match status" value="1"/>
</dbReference>
<dbReference type="KEGG" id="csol:105363265"/>
<evidence type="ECO:0000256" key="3">
    <source>
        <dbReference type="PROSITE-ProRule" id="PRU00023"/>
    </source>
</evidence>
<feature type="domain" description="SOCS box" evidence="4">
    <location>
        <begin position="557"/>
        <end position="596"/>
    </location>
</feature>
<gene>
    <name evidence="6" type="primary">LOC105363265</name>
</gene>
<feature type="repeat" description="ANK" evidence="3">
    <location>
        <begin position="215"/>
        <end position="243"/>
    </location>
</feature>
<dbReference type="PRINTS" id="PR01415">
    <property type="entry name" value="ANKYRIN"/>
</dbReference>
<keyword evidence="5" id="KW-1185">Reference proteome</keyword>
<name>A0AAJ7DWR2_9HYME</name>
<dbReference type="SMART" id="SM00248">
    <property type="entry name" value="ANK"/>
    <property type="match status" value="7"/>
</dbReference>
<dbReference type="Pfam" id="PF12796">
    <property type="entry name" value="Ank_2"/>
    <property type="match status" value="2"/>
</dbReference>
<dbReference type="GeneID" id="105363265"/>
<evidence type="ECO:0000259" key="4">
    <source>
        <dbReference type="SMART" id="SM00969"/>
    </source>
</evidence>
<feature type="repeat" description="ANK" evidence="3">
    <location>
        <begin position="136"/>
        <end position="168"/>
    </location>
</feature>
<reference evidence="6" key="1">
    <citation type="submission" date="2025-08" db="UniProtKB">
        <authorList>
            <consortium name="RefSeq"/>
        </authorList>
    </citation>
    <scope>IDENTIFICATION</scope>
</reference>
<dbReference type="InterPro" id="IPR001496">
    <property type="entry name" value="SOCS_box"/>
</dbReference>
<dbReference type="InterPro" id="IPR002110">
    <property type="entry name" value="Ankyrin_rpt"/>
</dbReference>
<evidence type="ECO:0000256" key="2">
    <source>
        <dbReference type="ARBA" id="ARBA00023043"/>
    </source>
</evidence>
<proteinExistence type="predicted"/>
<dbReference type="CDD" id="cd03587">
    <property type="entry name" value="SOCS"/>
    <property type="match status" value="1"/>
</dbReference>
<keyword evidence="1" id="KW-0677">Repeat</keyword>
<dbReference type="InterPro" id="IPR036770">
    <property type="entry name" value="Ankyrin_rpt-contain_sf"/>
</dbReference>
<dbReference type="Gene3D" id="1.25.40.20">
    <property type="entry name" value="Ankyrin repeat-containing domain"/>
    <property type="match status" value="2"/>
</dbReference>